<sequence>MNRIVEIRTYTLKPGSTELFHRIMQEQSLPMLRAAGTDVVAARPSMHAPDSYLLIRAYQSLAQRGRSQDDFYTSPAWLQGPREAVMACIEHYTTAVIEADDALIGSLRQAPVPA</sequence>
<dbReference type="SUPFAM" id="SSF54909">
    <property type="entry name" value="Dimeric alpha+beta barrel"/>
    <property type="match status" value="1"/>
</dbReference>
<name>A0A1I4PE79_9BURK</name>
<gene>
    <name evidence="2" type="ORF">SAMN02982985_03363</name>
</gene>
<dbReference type="InterPro" id="IPR012577">
    <property type="entry name" value="NIPSNAP"/>
</dbReference>
<accession>A0A1I4PE79</accession>
<dbReference type="AlphaFoldDB" id="A0A1I4PE79"/>
<protein>
    <submittedName>
        <fullName evidence="2">NIPSNAP protein</fullName>
    </submittedName>
</protein>
<dbReference type="Proteomes" id="UP000199470">
    <property type="component" value="Unassembled WGS sequence"/>
</dbReference>
<organism evidence="2 3">
    <name type="scientific">Rugamonas rubra</name>
    <dbReference type="NCBI Taxonomy" id="758825"/>
    <lineage>
        <taxon>Bacteria</taxon>
        <taxon>Pseudomonadati</taxon>
        <taxon>Pseudomonadota</taxon>
        <taxon>Betaproteobacteria</taxon>
        <taxon>Burkholderiales</taxon>
        <taxon>Oxalobacteraceae</taxon>
        <taxon>Telluria group</taxon>
        <taxon>Rugamonas</taxon>
    </lineage>
</organism>
<dbReference type="InterPro" id="IPR011008">
    <property type="entry name" value="Dimeric_a/b-barrel"/>
</dbReference>
<proteinExistence type="predicted"/>
<evidence type="ECO:0000259" key="1">
    <source>
        <dbReference type="Pfam" id="PF07978"/>
    </source>
</evidence>
<dbReference type="EMBL" id="FOTW01000016">
    <property type="protein sequence ID" value="SFM26061.1"/>
    <property type="molecule type" value="Genomic_DNA"/>
</dbReference>
<dbReference type="Pfam" id="PF07978">
    <property type="entry name" value="NIPSNAP"/>
    <property type="match status" value="1"/>
</dbReference>
<evidence type="ECO:0000313" key="3">
    <source>
        <dbReference type="Proteomes" id="UP000199470"/>
    </source>
</evidence>
<dbReference type="RefSeq" id="WP_093388857.1">
    <property type="nucleotide sequence ID" value="NZ_FOTW01000016.1"/>
</dbReference>
<reference evidence="2 3" key="1">
    <citation type="submission" date="2016-10" db="EMBL/GenBank/DDBJ databases">
        <authorList>
            <person name="de Groot N.N."/>
        </authorList>
    </citation>
    <scope>NUCLEOTIDE SEQUENCE [LARGE SCALE GENOMIC DNA]</scope>
    <source>
        <strain evidence="2 3">ATCC 43154</strain>
    </source>
</reference>
<dbReference type="OrthoDB" id="9809695at2"/>
<keyword evidence="3" id="KW-1185">Reference proteome</keyword>
<dbReference type="Gene3D" id="3.30.70.100">
    <property type="match status" value="1"/>
</dbReference>
<feature type="domain" description="NIPSNAP" evidence="1">
    <location>
        <begin position="5"/>
        <end position="79"/>
    </location>
</feature>
<dbReference type="STRING" id="758825.SAMN02982985_03363"/>
<evidence type="ECO:0000313" key="2">
    <source>
        <dbReference type="EMBL" id="SFM26061.1"/>
    </source>
</evidence>